<dbReference type="KEGG" id="ssab:SSABA_v1c09160"/>
<dbReference type="InterPro" id="IPR034141">
    <property type="entry name" value="TOPRIM_RNase_M5-like"/>
</dbReference>
<dbReference type="CDD" id="cd01027">
    <property type="entry name" value="TOPRIM_RNase_M5_like"/>
    <property type="match status" value="1"/>
</dbReference>
<keyword evidence="9" id="KW-0460">Magnesium</keyword>
<organism evidence="13 14">
    <name type="scientific">Spiroplasma sabaudiense Ar-1343</name>
    <dbReference type="NCBI Taxonomy" id="1276257"/>
    <lineage>
        <taxon>Bacteria</taxon>
        <taxon>Bacillati</taxon>
        <taxon>Mycoplasmatota</taxon>
        <taxon>Mollicutes</taxon>
        <taxon>Entomoplasmatales</taxon>
        <taxon>Spiroplasmataceae</taxon>
        <taxon>Spiroplasma</taxon>
    </lineage>
</organism>
<name>W6ABU9_9MOLU</name>
<dbReference type="InterPro" id="IPR025156">
    <property type="entry name" value="RNase_M5_C"/>
</dbReference>
<dbReference type="OrthoDB" id="9791329at2"/>
<keyword evidence="6" id="KW-0699">rRNA-binding</keyword>
<feature type="domain" description="Toprim" evidence="12">
    <location>
        <begin position="4"/>
        <end position="87"/>
    </location>
</feature>
<dbReference type="Gene3D" id="3.40.1360.10">
    <property type="match status" value="1"/>
</dbReference>
<gene>
    <name evidence="13" type="ORF">SSABA_v1c09160</name>
</gene>
<keyword evidence="3" id="KW-0698">rRNA processing</keyword>
<dbReference type="PANTHER" id="PTHR39156">
    <property type="entry name" value="RIBONUCLEASE M5"/>
    <property type="match status" value="1"/>
</dbReference>
<evidence type="ECO:0000256" key="10">
    <source>
        <dbReference type="ARBA" id="ARBA00022884"/>
    </source>
</evidence>
<keyword evidence="14" id="KW-1185">Reference proteome</keyword>
<keyword evidence="4" id="KW-0540">Nuclease</keyword>
<dbReference type="EC" id="3.1.26.8" evidence="11"/>
<keyword evidence="2" id="KW-0690">Ribosome biogenesis</keyword>
<evidence type="ECO:0000256" key="5">
    <source>
        <dbReference type="ARBA" id="ARBA00022723"/>
    </source>
</evidence>
<dbReference type="SMART" id="SM00493">
    <property type="entry name" value="TOPRIM"/>
    <property type="match status" value="1"/>
</dbReference>
<dbReference type="GO" id="GO:0019843">
    <property type="term" value="F:rRNA binding"/>
    <property type="evidence" value="ECO:0007669"/>
    <property type="project" value="UniProtKB-KW"/>
</dbReference>
<evidence type="ECO:0000256" key="8">
    <source>
        <dbReference type="ARBA" id="ARBA00022801"/>
    </source>
</evidence>
<evidence type="ECO:0000256" key="4">
    <source>
        <dbReference type="ARBA" id="ARBA00022722"/>
    </source>
</evidence>
<accession>W6ABU9</accession>
<dbReference type="HOGENOM" id="CLU_109405_1_0_14"/>
<dbReference type="EMBL" id="CP006934">
    <property type="protein sequence ID" value="AHI54315.1"/>
    <property type="molecule type" value="Genomic_DNA"/>
</dbReference>
<dbReference type="STRING" id="1276257.SSABA_v1c09160"/>
<dbReference type="GO" id="GO:0006364">
    <property type="term" value="P:rRNA processing"/>
    <property type="evidence" value="ECO:0007669"/>
    <property type="project" value="UniProtKB-UniRule"/>
</dbReference>
<evidence type="ECO:0000256" key="2">
    <source>
        <dbReference type="ARBA" id="ARBA00022517"/>
    </source>
</evidence>
<dbReference type="PROSITE" id="PS50880">
    <property type="entry name" value="TOPRIM"/>
    <property type="match status" value="1"/>
</dbReference>
<sequence length="175" mass="19891">MQIKQLIVVEGKTDTAKLKKIFGSQIETIETNGLNVNSDLLNILEKINNTRGIIIFTDPDGPGQKIREQINLGLSQEVINAFISRPDNWTKEKIGIAEADEMQIKTALSASIIFSKVGLESITWEDYIKHDFYLASNRKIIASYFNWSSKINSKTLFKWLNWSGQTVEDINKILK</sequence>
<evidence type="ECO:0000256" key="11">
    <source>
        <dbReference type="NCBIfam" id="TIGR00334"/>
    </source>
</evidence>
<dbReference type="Pfam" id="PF13331">
    <property type="entry name" value="DUF4093"/>
    <property type="match status" value="1"/>
</dbReference>
<evidence type="ECO:0000313" key="13">
    <source>
        <dbReference type="EMBL" id="AHI54315.1"/>
    </source>
</evidence>
<keyword evidence="5" id="KW-0479">Metal-binding</keyword>
<dbReference type="AlphaFoldDB" id="W6ABU9"/>
<evidence type="ECO:0000256" key="6">
    <source>
        <dbReference type="ARBA" id="ARBA00022730"/>
    </source>
</evidence>
<dbReference type="PATRIC" id="fig|1276257.3.peg.932"/>
<keyword evidence="8" id="KW-0378">Hydrolase</keyword>
<keyword evidence="7" id="KW-0255">Endonuclease</keyword>
<protein>
    <recommendedName>
        <fullName evidence="11">Ribonuclease M5</fullName>
        <ecNumber evidence="11">3.1.26.8</ecNumber>
    </recommendedName>
</protein>
<evidence type="ECO:0000256" key="3">
    <source>
        <dbReference type="ARBA" id="ARBA00022552"/>
    </source>
</evidence>
<dbReference type="InterPro" id="IPR004466">
    <property type="entry name" value="RNase_M5"/>
</dbReference>
<proteinExistence type="predicted"/>
<dbReference type="Proteomes" id="UP000019265">
    <property type="component" value="Chromosome"/>
</dbReference>
<dbReference type="PANTHER" id="PTHR39156:SF1">
    <property type="entry name" value="RIBONUCLEASE M5"/>
    <property type="match status" value="1"/>
</dbReference>
<keyword evidence="1" id="KW-0963">Cytoplasm</keyword>
<keyword evidence="10" id="KW-0694">RNA-binding</keyword>
<evidence type="ECO:0000256" key="1">
    <source>
        <dbReference type="ARBA" id="ARBA00022490"/>
    </source>
</evidence>
<dbReference type="InterPro" id="IPR006171">
    <property type="entry name" value="TOPRIM_dom"/>
</dbReference>
<evidence type="ECO:0000259" key="12">
    <source>
        <dbReference type="PROSITE" id="PS50880"/>
    </source>
</evidence>
<dbReference type="GO" id="GO:0043822">
    <property type="term" value="F:ribonuclease M5 activity"/>
    <property type="evidence" value="ECO:0007669"/>
    <property type="project" value="UniProtKB-UniRule"/>
</dbReference>
<evidence type="ECO:0000313" key="14">
    <source>
        <dbReference type="Proteomes" id="UP000019265"/>
    </source>
</evidence>
<dbReference type="GO" id="GO:0046872">
    <property type="term" value="F:metal ion binding"/>
    <property type="evidence" value="ECO:0007669"/>
    <property type="project" value="UniProtKB-KW"/>
</dbReference>
<dbReference type="eggNOG" id="COG1658">
    <property type="taxonomic scope" value="Bacteria"/>
</dbReference>
<dbReference type="Pfam" id="PF01751">
    <property type="entry name" value="Toprim"/>
    <property type="match status" value="1"/>
</dbReference>
<dbReference type="SUPFAM" id="SSF110455">
    <property type="entry name" value="Toprim domain"/>
    <property type="match status" value="1"/>
</dbReference>
<evidence type="ECO:0000256" key="7">
    <source>
        <dbReference type="ARBA" id="ARBA00022759"/>
    </source>
</evidence>
<dbReference type="NCBIfam" id="TIGR00334">
    <property type="entry name" value="5S_RNA_mat_M5"/>
    <property type="match status" value="1"/>
</dbReference>
<dbReference type="RefSeq" id="WP_025251451.1">
    <property type="nucleotide sequence ID" value="NZ_CP006934.1"/>
</dbReference>
<evidence type="ECO:0000256" key="9">
    <source>
        <dbReference type="ARBA" id="ARBA00022842"/>
    </source>
</evidence>
<reference evidence="13 14" key="1">
    <citation type="journal article" date="2014" name="Genome Biol. Evol.">
        <title>Molecular evolution of the substrate utilization strategies and putative virulence factors in mosquito-associated Spiroplasma species.</title>
        <authorList>
            <person name="Chang T.H."/>
            <person name="Lo W.S."/>
            <person name="Ku C."/>
            <person name="Chen L.L."/>
            <person name="Kuo C.H."/>
        </authorList>
    </citation>
    <scope>NUCLEOTIDE SEQUENCE [LARGE SCALE GENOMIC DNA]</scope>
    <source>
        <strain evidence="13">Ar-1343</strain>
    </source>
</reference>